<name>A0A0E9Q6F7_ANGAN</name>
<dbReference type="EMBL" id="GBXM01096268">
    <property type="protein sequence ID" value="JAH12309.1"/>
    <property type="molecule type" value="Transcribed_RNA"/>
</dbReference>
<protein>
    <submittedName>
        <fullName evidence="1">Uncharacterized protein</fullName>
    </submittedName>
</protein>
<organism evidence="1">
    <name type="scientific">Anguilla anguilla</name>
    <name type="common">European freshwater eel</name>
    <name type="synonym">Muraena anguilla</name>
    <dbReference type="NCBI Taxonomy" id="7936"/>
    <lineage>
        <taxon>Eukaryota</taxon>
        <taxon>Metazoa</taxon>
        <taxon>Chordata</taxon>
        <taxon>Craniata</taxon>
        <taxon>Vertebrata</taxon>
        <taxon>Euteleostomi</taxon>
        <taxon>Actinopterygii</taxon>
        <taxon>Neopterygii</taxon>
        <taxon>Teleostei</taxon>
        <taxon>Anguilliformes</taxon>
        <taxon>Anguillidae</taxon>
        <taxon>Anguilla</taxon>
    </lineage>
</organism>
<evidence type="ECO:0000313" key="1">
    <source>
        <dbReference type="EMBL" id="JAH12309.1"/>
    </source>
</evidence>
<dbReference type="PROSITE" id="PS51257">
    <property type="entry name" value="PROKAR_LIPOPROTEIN"/>
    <property type="match status" value="1"/>
</dbReference>
<reference evidence="1" key="2">
    <citation type="journal article" date="2015" name="Fish Shellfish Immunol.">
        <title>Early steps in the European eel (Anguilla anguilla)-Vibrio vulnificus interaction in the gills: Role of the RtxA13 toxin.</title>
        <authorList>
            <person name="Callol A."/>
            <person name="Pajuelo D."/>
            <person name="Ebbesson L."/>
            <person name="Teles M."/>
            <person name="MacKenzie S."/>
            <person name="Amaro C."/>
        </authorList>
    </citation>
    <scope>NUCLEOTIDE SEQUENCE</scope>
</reference>
<dbReference type="AlphaFoldDB" id="A0A0E9Q6F7"/>
<proteinExistence type="predicted"/>
<sequence length="28" mass="2958">MQNFEKSGQPALLVAIACDSSYTLGPNC</sequence>
<reference evidence="1" key="1">
    <citation type="submission" date="2014-11" db="EMBL/GenBank/DDBJ databases">
        <authorList>
            <person name="Amaro Gonzalez C."/>
        </authorList>
    </citation>
    <scope>NUCLEOTIDE SEQUENCE</scope>
</reference>
<accession>A0A0E9Q6F7</accession>